<dbReference type="HOGENOM" id="CLU_2849557_0_0_1"/>
<evidence type="ECO:0000313" key="1">
    <source>
        <dbReference type="EMBL" id="EQB48995.1"/>
    </source>
</evidence>
<gene>
    <name evidence="1" type="ORF">CGLO_11710</name>
</gene>
<proteinExistence type="predicted"/>
<accession>T0LL58</accession>
<reference evidence="2" key="1">
    <citation type="journal article" date="2013" name="Mol. Plant Microbe Interact.">
        <title>Global aspects of pacC regulation of pathogenicity genes in Colletotrichum gloeosporioides as revealed by transcriptome analysis.</title>
        <authorList>
            <person name="Alkan N."/>
            <person name="Meng X."/>
            <person name="Friedlander G."/>
            <person name="Reuveni E."/>
            <person name="Sukno S."/>
            <person name="Sherman A."/>
            <person name="Thon M."/>
            <person name="Fluhr R."/>
            <person name="Prusky D."/>
        </authorList>
    </citation>
    <scope>NUCLEOTIDE SEQUENCE [LARGE SCALE GENOMIC DNA]</scope>
    <source>
        <strain evidence="2">Cg-14</strain>
    </source>
</reference>
<dbReference type="EMBL" id="AMYD01002453">
    <property type="protein sequence ID" value="EQB48995.1"/>
    <property type="molecule type" value="Genomic_DNA"/>
</dbReference>
<organism evidence="1 2">
    <name type="scientific">Colletotrichum gloeosporioides (strain Cg-14)</name>
    <name type="common">Anthracnose fungus</name>
    <name type="synonym">Glomerella cingulata</name>
    <dbReference type="NCBI Taxonomy" id="1237896"/>
    <lineage>
        <taxon>Eukaryota</taxon>
        <taxon>Fungi</taxon>
        <taxon>Dikarya</taxon>
        <taxon>Ascomycota</taxon>
        <taxon>Pezizomycotina</taxon>
        <taxon>Sordariomycetes</taxon>
        <taxon>Hypocreomycetidae</taxon>
        <taxon>Glomerellales</taxon>
        <taxon>Glomerellaceae</taxon>
        <taxon>Colletotrichum</taxon>
        <taxon>Colletotrichum gloeosporioides species complex</taxon>
    </lineage>
</organism>
<comment type="caution">
    <text evidence="1">The sequence shown here is derived from an EMBL/GenBank/DDBJ whole genome shotgun (WGS) entry which is preliminary data.</text>
</comment>
<name>T0LL58_COLGC</name>
<dbReference type="Proteomes" id="UP000015530">
    <property type="component" value="Unassembled WGS sequence"/>
</dbReference>
<protein>
    <submittedName>
        <fullName evidence="1">Uncharacterized protein</fullName>
    </submittedName>
</protein>
<evidence type="ECO:0000313" key="2">
    <source>
        <dbReference type="Proteomes" id="UP000015530"/>
    </source>
</evidence>
<dbReference type="AlphaFoldDB" id="T0LL58"/>
<sequence length="65" mass="8077">MHKPFYTWQNFNKCTKAHKTLNGSFKHITLFYLFTNLAPRSCKYFDLDFLSFFYYVRWLFNMRMG</sequence>